<organism evidence="1 2">
    <name type="scientific">Panagrolaimus sp. ES5</name>
    <dbReference type="NCBI Taxonomy" id="591445"/>
    <lineage>
        <taxon>Eukaryota</taxon>
        <taxon>Metazoa</taxon>
        <taxon>Ecdysozoa</taxon>
        <taxon>Nematoda</taxon>
        <taxon>Chromadorea</taxon>
        <taxon>Rhabditida</taxon>
        <taxon>Tylenchina</taxon>
        <taxon>Panagrolaimomorpha</taxon>
        <taxon>Panagrolaimoidea</taxon>
        <taxon>Panagrolaimidae</taxon>
        <taxon>Panagrolaimus</taxon>
    </lineage>
</organism>
<evidence type="ECO:0000313" key="1">
    <source>
        <dbReference type="Proteomes" id="UP000887579"/>
    </source>
</evidence>
<dbReference type="WBParaSite" id="ES5_v2.g11977.t1">
    <property type="protein sequence ID" value="ES5_v2.g11977.t1"/>
    <property type="gene ID" value="ES5_v2.g11977"/>
</dbReference>
<evidence type="ECO:0000313" key="2">
    <source>
        <dbReference type="WBParaSite" id="ES5_v2.g11977.t1"/>
    </source>
</evidence>
<name>A0AC34F4L8_9BILA</name>
<proteinExistence type="predicted"/>
<accession>A0AC34F4L8</accession>
<protein>
    <submittedName>
        <fullName evidence="2">Serine aminopeptidase S33 domain-containing protein</fullName>
    </submittedName>
</protein>
<dbReference type="Proteomes" id="UP000887579">
    <property type="component" value="Unplaced"/>
</dbReference>
<sequence>MWFVDILSGIALEDDDPLTAERKGAGAEIIDISSEEAEDEEKITTEETTTKTVIEGKTKASETVVTKKLKATKTTMSQHGFVESILNCCHCLATCCVFTYVLCPPVPSCIIRKVAFRPPKQGESYKLIVKDKHGKEKYVDSARAASKYSSVKIEPILLELRQPNAQLLQSFMQPVDGFIVKSKSGNSIVCAHFKNKYTNRRTTTKMYENKVAIFAQPNSSDIGHFMQPFIVSFQDFANSIGIDLYGFDYSGYGRSGGSASEQNAYDDIESVFAEIVKRRGSEIEILLIGFSIGTTAVIDLASKKPKNLFGIVLIAPFTSGVRLLKNNPRLEKTPWYDCFESYSKISHVEVPVLVCHGTEDSMIPLLHGQVLYERAPQKVDPVIIEGATHVSILQSQHVHLAIRLFVAKQLLKTSSPLKEISTLNRSDSNSDEEK</sequence>
<reference evidence="2" key="1">
    <citation type="submission" date="2022-11" db="UniProtKB">
        <authorList>
            <consortium name="WormBaseParasite"/>
        </authorList>
    </citation>
    <scope>IDENTIFICATION</scope>
</reference>